<accession>M4NKC7</accession>
<evidence type="ECO:0000313" key="1">
    <source>
        <dbReference type="EMBL" id="AGG90522.1"/>
    </source>
</evidence>
<dbReference type="HOGENOM" id="CLU_1495083_0_0_6"/>
<dbReference type="EMBL" id="CP003470">
    <property type="protein sequence ID" value="AGG90522.1"/>
    <property type="molecule type" value="Genomic_DNA"/>
</dbReference>
<evidence type="ECO:0000313" key="2">
    <source>
        <dbReference type="Proteomes" id="UP000011859"/>
    </source>
</evidence>
<organism evidence="1 2">
    <name type="scientific">Rhodanobacter denitrificans</name>
    <dbReference type="NCBI Taxonomy" id="666685"/>
    <lineage>
        <taxon>Bacteria</taxon>
        <taxon>Pseudomonadati</taxon>
        <taxon>Pseudomonadota</taxon>
        <taxon>Gammaproteobacteria</taxon>
        <taxon>Lysobacterales</taxon>
        <taxon>Rhodanobacteraceae</taxon>
        <taxon>Rhodanobacter</taxon>
    </lineage>
</organism>
<dbReference type="RefSeq" id="WP_015448833.1">
    <property type="nucleotide sequence ID" value="NC_020541.1"/>
</dbReference>
<dbReference type="KEGG" id="rhd:R2APBS1_3459"/>
<reference evidence="1 2" key="1">
    <citation type="submission" date="2012-04" db="EMBL/GenBank/DDBJ databases">
        <title>Complete genome of Rhodanobacter sp. 2APBS1.</title>
        <authorList>
            <consortium name="US DOE Joint Genome Institute"/>
            <person name="Huntemann M."/>
            <person name="Wei C.-L."/>
            <person name="Han J."/>
            <person name="Detter J.C."/>
            <person name="Han C."/>
            <person name="Tapia R."/>
            <person name="Munk A.C.C."/>
            <person name="Chen A."/>
            <person name="Krypides N."/>
            <person name="Mavromatis K."/>
            <person name="Markowitz V."/>
            <person name="Szeto E."/>
            <person name="Ivanova N."/>
            <person name="Mikhailova N."/>
            <person name="Ovchinnikova G."/>
            <person name="Pagani I."/>
            <person name="Pati A."/>
            <person name="Goodwin L."/>
            <person name="Peters L."/>
            <person name="Pitluck S."/>
            <person name="Woyke T."/>
            <person name="Prakash O."/>
            <person name="Elkins J."/>
            <person name="Brown S."/>
            <person name="Palumbo A."/>
            <person name="Hemme C."/>
            <person name="Zhou J."/>
            <person name="Watson D."/>
            <person name="Jardine P."/>
            <person name="Kostka J."/>
            <person name="Green S."/>
        </authorList>
    </citation>
    <scope>NUCLEOTIDE SEQUENCE [LARGE SCALE GENOMIC DNA]</scope>
    <source>
        <strain evidence="1 2">2APBS1</strain>
    </source>
</reference>
<dbReference type="AlphaFoldDB" id="M4NKC7"/>
<sequence precursor="true">MILEIILSASVGALASHISSYFEIWQKFHDLTVGVRWQQAVSAQKAISDIWGNPRAHAALQMLDWDGRTYRCDERVTGSISFEFRNEALRIEGDEKDFTEDEIFVRDVFDELFSQISILQQAMKIKAIRLEDVHGWFLFYVKCLSHERNVSIFHRFMVEYDYPLVLDFLKNFDVWCIKVG</sequence>
<keyword evidence="2" id="KW-1185">Reference proteome</keyword>
<dbReference type="Proteomes" id="UP000011859">
    <property type="component" value="Chromosome"/>
</dbReference>
<proteinExistence type="predicted"/>
<name>M4NKC7_9GAMM</name>
<dbReference type="STRING" id="666685.R2APBS1_3459"/>
<protein>
    <submittedName>
        <fullName evidence="1">Uncharacterized protein</fullName>
    </submittedName>
</protein>
<gene>
    <name evidence="1" type="ORF">R2APBS1_3459</name>
</gene>